<organism evidence="1 2">
    <name type="scientific">Caerostris extrusa</name>
    <name type="common">Bark spider</name>
    <name type="synonym">Caerostris bankana</name>
    <dbReference type="NCBI Taxonomy" id="172846"/>
    <lineage>
        <taxon>Eukaryota</taxon>
        <taxon>Metazoa</taxon>
        <taxon>Ecdysozoa</taxon>
        <taxon>Arthropoda</taxon>
        <taxon>Chelicerata</taxon>
        <taxon>Arachnida</taxon>
        <taxon>Araneae</taxon>
        <taxon>Araneomorphae</taxon>
        <taxon>Entelegynae</taxon>
        <taxon>Araneoidea</taxon>
        <taxon>Araneidae</taxon>
        <taxon>Caerostris</taxon>
    </lineage>
</organism>
<protein>
    <submittedName>
        <fullName evidence="1">Uncharacterized protein</fullName>
    </submittedName>
</protein>
<proteinExistence type="predicted"/>
<evidence type="ECO:0000313" key="2">
    <source>
        <dbReference type="Proteomes" id="UP001054945"/>
    </source>
</evidence>
<comment type="caution">
    <text evidence="1">The sequence shown here is derived from an EMBL/GenBank/DDBJ whole genome shotgun (WGS) entry which is preliminary data.</text>
</comment>
<evidence type="ECO:0000313" key="1">
    <source>
        <dbReference type="EMBL" id="GIY66021.1"/>
    </source>
</evidence>
<dbReference type="Proteomes" id="UP001054945">
    <property type="component" value="Unassembled WGS sequence"/>
</dbReference>
<name>A0AAV4V6T5_CAEEX</name>
<reference evidence="1 2" key="1">
    <citation type="submission" date="2021-06" db="EMBL/GenBank/DDBJ databases">
        <title>Caerostris extrusa draft genome.</title>
        <authorList>
            <person name="Kono N."/>
            <person name="Arakawa K."/>
        </authorList>
    </citation>
    <scope>NUCLEOTIDE SEQUENCE [LARGE SCALE GENOMIC DNA]</scope>
</reference>
<dbReference type="EMBL" id="BPLR01014062">
    <property type="protein sequence ID" value="GIY66021.1"/>
    <property type="molecule type" value="Genomic_DNA"/>
</dbReference>
<sequence>MLADSTTHLGSRYSIDRSFRCSRSGIKDPDTFTRKGHNKYVDWKNPSIGLEERSLFDSIPDWFVSPSAFCKYRGASHGSFSLPSLCL</sequence>
<gene>
    <name evidence="1" type="ORF">CEXT_66161</name>
</gene>
<keyword evidence="2" id="KW-1185">Reference proteome</keyword>
<dbReference type="AlphaFoldDB" id="A0AAV4V6T5"/>
<accession>A0AAV4V6T5</accession>